<proteinExistence type="predicted"/>
<organism evidence="2 3">
    <name type="scientific">Ligilactobacillus acidipiscis</name>
    <dbReference type="NCBI Taxonomy" id="89059"/>
    <lineage>
        <taxon>Bacteria</taxon>
        <taxon>Bacillati</taxon>
        <taxon>Bacillota</taxon>
        <taxon>Bacilli</taxon>
        <taxon>Lactobacillales</taxon>
        <taxon>Lactobacillaceae</taxon>
        <taxon>Ligilactobacillus</taxon>
    </lineage>
</organism>
<keyword evidence="1" id="KW-1133">Transmembrane helix</keyword>
<accession>A0A0R2KFJ0</accession>
<name>A0A0R2KFJ0_9LACO</name>
<evidence type="ECO:0000256" key="1">
    <source>
        <dbReference type="SAM" id="Phobius"/>
    </source>
</evidence>
<keyword evidence="1" id="KW-0812">Transmembrane</keyword>
<dbReference type="PATRIC" id="fig|89059.3.peg.36"/>
<dbReference type="RefSeq" id="WP_010494429.1">
    <property type="nucleotide sequence ID" value="NZ_JQBK01000001.1"/>
</dbReference>
<dbReference type="EMBL" id="JQBK01000001">
    <property type="protein sequence ID" value="KRN88184.1"/>
    <property type="molecule type" value="Genomic_DNA"/>
</dbReference>
<dbReference type="AlphaFoldDB" id="A0A0R2KFJ0"/>
<dbReference type="OrthoDB" id="2328439at2"/>
<reference evidence="2 3" key="1">
    <citation type="journal article" date="2015" name="Genome Announc.">
        <title>Expanding the biotechnology potential of lactobacilli through comparative genomics of 213 strains and associated genera.</title>
        <authorList>
            <person name="Sun Z."/>
            <person name="Harris H.M."/>
            <person name="McCann A."/>
            <person name="Guo C."/>
            <person name="Argimon S."/>
            <person name="Zhang W."/>
            <person name="Yang X."/>
            <person name="Jeffery I.B."/>
            <person name="Cooney J.C."/>
            <person name="Kagawa T.F."/>
            <person name="Liu W."/>
            <person name="Song Y."/>
            <person name="Salvetti E."/>
            <person name="Wrobel A."/>
            <person name="Rasinkangas P."/>
            <person name="Parkhill J."/>
            <person name="Rea M.C."/>
            <person name="O'Sullivan O."/>
            <person name="Ritari J."/>
            <person name="Douillard F.P."/>
            <person name="Paul Ross R."/>
            <person name="Yang R."/>
            <person name="Briner A.E."/>
            <person name="Felis G.E."/>
            <person name="de Vos W.M."/>
            <person name="Barrangou R."/>
            <person name="Klaenhammer T.R."/>
            <person name="Caufield P.W."/>
            <person name="Cui Y."/>
            <person name="Zhang H."/>
            <person name="O'Toole P.W."/>
        </authorList>
    </citation>
    <scope>NUCLEOTIDE SEQUENCE [LARGE SCALE GENOMIC DNA]</scope>
    <source>
        <strain evidence="2 3">DSM 15353</strain>
    </source>
</reference>
<evidence type="ECO:0000313" key="2">
    <source>
        <dbReference type="EMBL" id="KRN88184.1"/>
    </source>
</evidence>
<feature type="transmembrane region" description="Helical" evidence="1">
    <location>
        <begin position="6"/>
        <end position="23"/>
    </location>
</feature>
<keyword evidence="1" id="KW-0472">Membrane</keyword>
<dbReference type="Proteomes" id="UP000051491">
    <property type="component" value="Unassembled WGS sequence"/>
</dbReference>
<comment type="caution">
    <text evidence="2">The sequence shown here is derived from an EMBL/GenBank/DDBJ whole genome shotgun (WGS) entry which is preliminary data.</text>
</comment>
<protein>
    <submittedName>
        <fullName evidence="2">Uncharacterized protein</fullName>
    </submittedName>
</protein>
<evidence type="ECO:0000313" key="3">
    <source>
        <dbReference type="Proteomes" id="UP000051491"/>
    </source>
</evidence>
<gene>
    <name evidence="2" type="ORF">IV43_GL000035</name>
</gene>
<sequence length="195" mass="22974">MEIIKIIVLVLILGALSVISYFLKDSPKLYRELKVEKRKSENQSNLQREAYFRQISGKDLERTFDEWMSLITDLDKTMKTFGTPKGQKTYSDMVHKCLMYGSKRTVDVLSCMSQHQYTVYNQSKKNSDFDNYVTLMYVSTLIVSLKYDFTGTNIEPFQLIETKMKDLNDQKNREVILEADKKVKDEIKRYRAKKE</sequence>